<dbReference type="InterPro" id="IPR019665">
    <property type="entry name" value="OxRdtase/DH_put_Rossmann_dom"/>
</dbReference>
<dbReference type="OrthoDB" id="8650434at2"/>
<reference evidence="4 5" key="1">
    <citation type="submission" date="2018-11" db="EMBL/GenBank/DDBJ databases">
        <title>Draft genome sequence of Gordonia sp. RS15-1S isolated from rice stems.</title>
        <authorList>
            <person name="Muangham S."/>
        </authorList>
    </citation>
    <scope>NUCLEOTIDE SEQUENCE [LARGE SCALE GENOMIC DNA]</scope>
    <source>
        <strain evidence="4 5">RS15-1S</strain>
    </source>
</reference>
<proteinExistence type="predicted"/>
<dbReference type="PANTHER" id="PTHR40459:SF1">
    <property type="entry name" value="CONSERVED HYPOTHETICAL ALANINE AND LEUCINE RICH PROTEIN"/>
    <property type="match status" value="1"/>
</dbReference>
<evidence type="ECO:0000256" key="1">
    <source>
        <dbReference type="SAM" id="MobiDB-lite"/>
    </source>
</evidence>
<evidence type="ECO:0000259" key="2">
    <source>
        <dbReference type="Pfam" id="PF10727"/>
    </source>
</evidence>
<dbReference type="SUPFAM" id="SSF48179">
    <property type="entry name" value="6-phosphogluconate dehydrogenase C-terminal domain-like"/>
    <property type="match status" value="1"/>
</dbReference>
<feature type="domain" description="Putative oxidoreductase/dehydrogenase Rossmann-like" evidence="2">
    <location>
        <begin position="45"/>
        <end position="164"/>
    </location>
</feature>
<evidence type="ECO:0000313" key="4">
    <source>
        <dbReference type="EMBL" id="RPA56986.1"/>
    </source>
</evidence>
<organism evidence="4 5">
    <name type="scientific">Gordonia oryzae</name>
    <dbReference type="NCBI Taxonomy" id="2487349"/>
    <lineage>
        <taxon>Bacteria</taxon>
        <taxon>Bacillati</taxon>
        <taxon>Actinomycetota</taxon>
        <taxon>Actinomycetes</taxon>
        <taxon>Mycobacteriales</taxon>
        <taxon>Gordoniaceae</taxon>
        <taxon>Gordonia</taxon>
    </lineage>
</organism>
<feature type="domain" description="DUF2520" evidence="3">
    <location>
        <begin position="182"/>
        <end position="337"/>
    </location>
</feature>
<dbReference type="PANTHER" id="PTHR40459">
    <property type="entry name" value="CONSERVED HYPOTHETICAL ALANINE AND LEUCINE RICH PROTEIN"/>
    <property type="match status" value="1"/>
</dbReference>
<comment type="caution">
    <text evidence="4">The sequence shown here is derived from an EMBL/GenBank/DDBJ whole genome shotgun (WGS) entry which is preliminary data.</text>
</comment>
<evidence type="ECO:0000259" key="3">
    <source>
        <dbReference type="Pfam" id="PF10728"/>
    </source>
</evidence>
<dbReference type="InterPro" id="IPR037108">
    <property type="entry name" value="TM1727-like_C_sf"/>
</dbReference>
<dbReference type="EMBL" id="RKMH01000020">
    <property type="protein sequence ID" value="RPA56986.1"/>
    <property type="molecule type" value="Genomic_DNA"/>
</dbReference>
<gene>
    <name evidence="4" type="ORF">EF294_19915</name>
</gene>
<dbReference type="RefSeq" id="WP_123932672.1">
    <property type="nucleotide sequence ID" value="NZ_JBPSDP010000014.1"/>
</dbReference>
<dbReference type="Gene3D" id="1.10.1040.20">
    <property type="entry name" value="ProC-like, C-terminal domain"/>
    <property type="match status" value="1"/>
</dbReference>
<protein>
    <submittedName>
        <fullName evidence="4">DUF2520 domain-containing protein</fullName>
    </submittedName>
</protein>
<evidence type="ECO:0000313" key="5">
    <source>
        <dbReference type="Proteomes" id="UP000267536"/>
    </source>
</evidence>
<dbReference type="Pfam" id="PF10728">
    <property type="entry name" value="DUF2520"/>
    <property type="match status" value="1"/>
</dbReference>
<feature type="region of interest" description="Disordered" evidence="1">
    <location>
        <begin position="1"/>
        <end position="29"/>
    </location>
</feature>
<dbReference type="Proteomes" id="UP000267536">
    <property type="component" value="Unassembled WGS sequence"/>
</dbReference>
<sequence length="356" mass="35570">MTSSNDDARAASVGLPRPDGDGYARHGASVHHGASIPGITNLPAPARLTVGVVSAGRVGTAFGEALERAGHVVGAVVARSPHSRCRVEQRLPESAILELADVVSRSELLLVAVPDSVLPTVIADIAATGALRPRTLVAHTAGAHGVGILAPLTALGATGLAIHPAMTFVGTADDTSRMTRACFGITAGDEVGEAIAAALVIEMGGEPVRVAEGDRTLYHAALAHGANHLVALISDAVAALNHAIAGPAGTGQSTATVDGNPVRLAERILGPLVTASLHNVLDLGASALTGPVARGDGAAVAAHLAALRALPGADSADADGADTDGGSIAEAYRVLARRAAHQSEAPQAVLDALRPR</sequence>
<dbReference type="InterPro" id="IPR008927">
    <property type="entry name" value="6-PGluconate_DH-like_C_sf"/>
</dbReference>
<dbReference type="Gene3D" id="3.40.50.720">
    <property type="entry name" value="NAD(P)-binding Rossmann-like Domain"/>
    <property type="match status" value="1"/>
</dbReference>
<keyword evidence="5" id="KW-1185">Reference proteome</keyword>
<name>A0A3N4G8W8_9ACTN</name>
<dbReference type="Pfam" id="PF10727">
    <property type="entry name" value="Rossmann-like"/>
    <property type="match status" value="1"/>
</dbReference>
<dbReference type="InterPro" id="IPR036291">
    <property type="entry name" value="NAD(P)-bd_dom_sf"/>
</dbReference>
<dbReference type="InterPro" id="IPR018931">
    <property type="entry name" value="DUF2520"/>
</dbReference>
<dbReference type="AlphaFoldDB" id="A0A3N4G8W8"/>
<accession>A0A3N4G8W8</accession>
<dbReference type="SUPFAM" id="SSF51735">
    <property type="entry name" value="NAD(P)-binding Rossmann-fold domains"/>
    <property type="match status" value="1"/>
</dbReference>